<dbReference type="PANTHER" id="PTHR32022:SF10">
    <property type="entry name" value="D-GLUTAMATE CYCLASE, MITOCHONDRIAL"/>
    <property type="match status" value="1"/>
</dbReference>
<dbReference type="SUPFAM" id="SSF160920">
    <property type="entry name" value="PSTPO5379-like"/>
    <property type="match status" value="1"/>
</dbReference>
<evidence type="ECO:0000313" key="4">
    <source>
        <dbReference type="Proteomes" id="UP000287687"/>
    </source>
</evidence>
<evidence type="ECO:0000256" key="1">
    <source>
        <dbReference type="ARBA" id="ARBA00007896"/>
    </source>
</evidence>
<accession>A0A3S3T3D0</accession>
<dbReference type="OrthoDB" id="149585at2"/>
<keyword evidence="4" id="KW-1185">Reference proteome</keyword>
<gene>
    <name evidence="3" type="ORF">EPK99_02155</name>
</gene>
<sequence>MFAMSKKSPVETGSDVRVAARSGYTGFTVGRAPSYVQANIYIVPNPFARDFLAFCHANSVACPILGRGETGSYCMPALGRDIDIRTDLPSFLVHENGLERSVGGIVDLWQDDLVVFAVGCWLGAEGALTKAGIRMRHRELGLQGGLYRTCLATTPAGPFHGPLVVSMRPFHKEDIDRVTLITAGMPLSHGAPLYVGDPAELGIKALDHADWGDVVLPNEDETAVFWPCGLTALQALKNAHIPFFISHAPGAMLVTDLKEVFA</sequence>
<protein>
    <submittedName>
        <fullName evidence="3">DUF1445 domain-containing protein</fullName>
    </submittedName>
</protein>
<organism evidence="3 4">
    <name type="scientific">Neorhizobium lilium</name>
    <dbReference type="NCBI Taxonomy" id="2503024"/>
    <lineage>
        <taxon>Bacteria</taxon>
        <taxon>Pseudomonadati</taxon>
        <taxon>Pseudomonadota</taxon>
        <taxon>Alphaproteobacteria</taxon>
        <taxon>Hyphomicrobiales</taxon>
        <taxon>Rhizobiaceae</taxon>
        <taxon>Rhizobium/Agrobacterium group</taxon>
        <taxon>Neorhizobium</taxon>
    </lineage>
</organism>
<evidence type="ECO:0000256" key="2">
    <source>
        <dbReference type="ARBA" id="ARBA00023239"/>
    </source>
</evidence>
<keyword evidence="2" id="KW-0456">Lyase</keyword>
<name>A0A3S3T3D0_9HYPH</name>
<proteinExistence type="inferred from homology"/>
<evidence type="ECO:0000313" key="3">
    <source>
        <dbReference type="EMBL" id="RWX81155.1"/>
    </source>
</evidence>
<dbReference type="Gene3D" id="3.40.1640.10">
    <property type="entry name" value="PSTPO5379-like"/>
    <property type="match status" value="1"/>
</dbReference>
<dbReference type="GO" id="GO:0047820">
    <property type="term" value="F:D-glutamate cyclase activity"/>
    <property type="evidence" value="ECO:0007669"/>
    <property type="project" value="TreeGrafter"/>
</dbReference>
<dbReference type="AlphaFoldDB" id="A0A3S3T3D0"/>
<comment type="similarity">
    <text evidence="1">Belongs to the D-glutamate cyclase family.</text>
</comment>
<reference evidence="3 4" key="1">
    <citation type="submission" date="2019-01" db="EMBL/GenBank/DDBJ databases">
        <title>The draft genome of Rhizobium sp. 24NR.</title>
        <authorList>
            <person name="Liu L."/>
            <person name="Liang L."/>
            <person name="Shi S."/>
            <person name="Xu L."/>
            <person name="Wang X."/>
            <person name="Li L."/>
            <person name="Zhang X."/>
        </authorList>
    </citation>
    <scope>NUCLEOTIDE SEQUENCE [LARGE SCALE GENOMIC DNA]</scope>
    <source>
        <strain evidence="3 4">24NR</strain>
    </source>
</reference>
<dbReference type="InterPro" id="IPR009906">
    <property type="entry name" value="D-Glu_cyclase"/>
</dbReference>
<dbReference type="InterPro" id="IPR038021">
    <property type="entry name" value="Putative_hydro-lyase"/>
</dbReference>
<dbReference type="PANTHER" id="PTHR32022">
    <property type="entry name" value="D-GLUTAMATE CYCLASE, MITOCHONDRIAL"/>
    <property type="match status" value="1"/>
</dbReference>
<dbReference type="Pfam" id="PF07286">
    <property type="entry name" value="D-Glu_cyclase"/>
    <property type="match status" value="1"/>
</dbReference>
<dbReference type="Proteomes" id="UP000287687">
    <property type="component" value="Unassembled WGS sequence"/>
</dbReference>
<dbReference type="EMBL" id="SBIP01000001">
    <property type="protein sequence ID" value="RWX81155.1"/>
    <property type="molecule type" value="Genomic_DNA"/>
</dbReference>
<dbReference type="Gene3D" id="3.30.2040.10">
    <property type="entry name" value="PSTPO5379-like domain"/>
    <property type="match status" value="1"/>
</dbReference>
<comment type="caution">
    <text evidence="3">The sequence shown here is derived from an EMBL/GenBank/DDBJ whole genome shotgun (WGS) entry which is preliminary data.</text>
</comment>
<dbReference type="GO" id="GO:0006536">
    <property type="term" value="P:glutamate metabolic process"/>
    <property type="evidence" value="ECO:0007669"/>
    <property type="project" value="TreeGrafter"/>
</dbReference>